<accession>A0ACC3CEF0</accession>
<reference evidence="1" key="1">
    <citation type="submission" date="2019-11" db="EMBL/GenBank/DDBJ databases">
        <title>Nori genome reveals adaptations in red seaweeds to the harsh intertidal environment.</title>
        <authorList>
            <person name="Wang D."/>
            <person name="Mao Y."/>
        </authorList>
    </citation>
    <scope>NUCLEOTIDE SEQUENCE</scope>
    <source>
        <tissue evidence="1">Gametophyte</tissue>
    </source>
</reference>
<gene>
    <name evidence="1" type="ORF">I4F81_010950</name>
</gene>
<dbReference type="Proteomes" id="UP000798662">
    <property type="component" value="Chromosome 3"/>
</dbReference>
<name>A0ACC3CEF0_PYRYE</name>
<proteinExistence type="predicted"/>
<comment type="caution">
    <text evidence="1">The sequence shown here is derived from an EMBL/GenBank/DDBJ whole genome shotgun (WGS) entry which is preliminary data.</text>
</comment>
<sequence>MEAGDVASAKAHRPSRRKASEKKAANAAAVGGGPSRKAFAKPGALARRIHIAAERSEKRASNPVAPVDRPDVGGGDPAPHLVAVVGPARSGKSTLIRNLVLHWSRRRLAEVTGPITLSTGPGRRITLLEVPADLAAMIDAAKVADLVLLTVDGAFGFEMETFEFLNIVATHGMPKVIGVLTHLDLIPDGKRLQSTKKRLKARFWAELYDGAKLFYISGITASGDYLRREVLNLARFISITKFRTLTFRSAHPYLLADRVEDVSGLTPSDPAYATANRTVAAYGFVRGCHLRTTGGRDAASGSWRVHLPGVGDLLARRVDPLPDPCPAPAKHTKGGVAVATGADGKPRRRRIGEKERLVYAPMAADVDGVLYDRDAVYISIPDELVRFTDKTNSAGGVGGIGAVSSALQRASGATDGGHSDDSSGGDSDREDGAAAAPPGEGERLVKELQRVDVGMDERLAGATLQVMAGAAPIQSAAFAAAAQPQGAVKAAAPSPGRRRPTASRGGGEGCGMAAASDSDASAGSSSGSDAEVGDADGHGGWASGDLSVGSGEDSDDGTGSVRGRYSDRGDDMDGSDDGEDDGVAAVDVRGALAKAPSVGYVMADGADARGAPVVARRPRGGPALRRLDADGPESSREDESSTDDDEDRDGDDGLSGGEDQGSSAGSDASDSESGSESTADAGADAPNDADPDAPPGVPAWSTQLLARAAARGAVLRPSAALTRLIYETNVEDVGAPTIPVATARGGSDDDDDNDDLFRRADADAAALARDEDISRLNVAFARDWSADSAALATLRLRRFGTGARELEARLDGGGSASEDGDFEDLEAPAGGGGSDGSSSDSDGGNARTTPVVLRSGDFEVTDSAAGTRGAGAGGDDEEAVARLRALKVQRKAAFDSAWDAKSPALTGPGGASLGAGAGGGRAGGTGDGGSGGGGGEDRLDATDVALLQGVVAAKGAAAVDADADAGGGGMDDLVKAERTRRAALRVSELGGLSPAARAALQGHPPGAYVRVELTDVPVEFVRHFNPAAPVVLGGLSGALEERPVYMRCRVKRHRWRRRVLKSADPLIFSVGWRRFQSVPVYDMEDANGRRRYLKYSPEHMHCYATVYGPAAPAGTGVVMVSGLGRQRSGFRVAGTGVVLELDVSPNVVKKLKLVGEPFQVRKNTAFIRHMFTSELEVARFIGAAIRTVSGVRGAVKKAVTAGSEVKGPPGSFRATFEDKVLLSDIVFLRSWVPVEPPRVCVMAEDLLEPALHRGVTDAAPWRMRTVREVREAGGLPLPLNRDSLYKPVARETRRFAPLKVPRSLEAALPFASKPKDTPATASASGRAARARRAPGHVRARRAETAVVLEPGERAARRLVATIGTVRRDKEATRRAANDRRRAKKRAEQAVEAEKHRLGEANRRKRKHVMAGQQSAKRAKAEGAAVDV</sequence>
<dbReference type="EMBL" id="CM020620">
    <property type="protein sequence ID" value="KAK1868463.1"/>
    <property type="molecule type" value="Genomic_DNA"/>
</dbReference>
<protein>
    <submittedName>
        <fullName evidence="1">Uncharacterized protein</fullName>
    </submittedName>
</protein>
<organism evidence="1 2">
    <name type="scientific">Pyropia yezoensis</name>
    <name type="common">Susabi-nori</name>
    <name type="synonym">Porphyra yezoensis</name>
    <dbReference type="NCBI Taxonomy" id="2788"/>
    <lineage>
        <taxon>Eukaryota</taxon>
        <taxon>Rhodophyta</taxon>
        <taxon>Bangiophyceae</taxon>
        <taxon>Bangiales</taxon>
        <taxon>Bangiaceae</taxon>
        <taxon>Pyropia</taxon>
    </lineage>
</organism>
<keyword evidence="2" id="KW-1185">Reference proteome</keyword>
<evidence type="ECO:0000313" key="2">
    <source>
        <dbReference type="Proteomes" id="UP000798662"/>
    </source>
</evidence>
<evidence type="ECO:0000313" key="1">
    <source>
        <dbReference type="EMBL" id="KAK1868463.1"/>
    </source>
</evidence>